<evidence type="ECO:0000313" key="2">
    <source>
        <dbReference type="Proteomes" id="UP001257914"/>
    </source>
</evidence>
<sequence>MTSIHDLAKCILLDDVNDVFYRSLCFSTYARSEYDDKTATEKKLDVMLDQRLARQLNWSSSICSLDTATHKFSHLLESLINKQISQTSLISMIEDNYWLRSAIEIELGKEVFAEAIAQQNLLEHLKTPVINKRIAHIGWRYFASQMSDHNQYLLQQIIEFSDAVAQQTIQNSFEESELVDEDMAYHLAFVNSYSFVVLLKLFDKAVQSIKYEALNTTAFECEQQRELINQYLPTAESLLSFMIFDEFLKPHVFDNLNLVQDTYTNLLNGTEILDGKSKIFIKSRGEIIVERLSKTSVLTARQLADFSSQVGIKFEVKQVDSELGKSAKLWAKLLASMPTLTHAS</sequence>
<proteinExistence type="predicted"/>
<dbReference type="RefSeq" id="WP_315946596.1">
    <property type="nucleotide sequence ID" value="NZ_JAWCUA010000007.1"/>
</dbReference>
<reference evidence="1 2" key="1">
    <citation type="submission" date="2023-10" db="EMBL/GenBank/DDBJ databases">
        <title>Psychrosphaera aquimaarina strain SW33 isolated from seawater.</title>
        <authorList>
            <person name="Bayburt H."/>
            <person name="Kim J.M."/>
            <person name="Choi B.J."/>
            <person name="Jeon C.O."/>
        </authorList>
    </citation>
    <scope>NUCLEOTIDE SEQUENCE [LARGE SCALE GENOMIC DNA]</scope>
    <source>
        <strain evidence="1 2">KCTC 52743</strain>
    </source>
</reference>
<gene>
    <name evidence="1" type="ORF">RT723_08035</name>
</gene>
<comment type="caution">
    <text evidence="1">The sequence shown here is derived from an EMBL/GenBank/DDBJ whole genome shotgun (WGS) entry which is preliminary data.</text>
</comment>
<protein>
    <submittedName>
        <fullName evidence="1">Uncharacterized protein</fullName>
    </submittedName>
</protein>
<keyword evidence="2" id="KW-1185">Reference proteome</keyword>
<evidence type="ECO:0000313" key="1">
    <source>
        <dbReference type="EMBL" id="MDU0112944.1"/>
    </source>
</evidence>
<accession>A0ABU3QZT6</accession>
<organism evidence="1 2">
    <name type="scientific">Psychrosphaera aquimarina</name>
    <dbReference type="NCBI Taxonomy" id="2044854"/>
    <lineage>
        <taxon>Bacteria</taxon>
        <taxon>Pseudomonadati</taxon>
        <taxon>Pseudomonadota</taxon>
        <taxon>Gammaproteobacteria</taxon>
        <taxon>Alteromonadales</taxon>
        <taxon>Pseudoalteromonadaceae</taxon>
        <taxon>Psychrosphaera</taxon>
    </lineage>
</organism>
<name>A0ABU3QZT6_9GAMM</name>
<dbReference type="Proteomes" id="UP001257914">
    <property type="component" value="Unassembled WGS sequence"/>
</dbReference>
<dbReference type="EMBL" id="JAWCUA010000007">
    <property type="protein sequence ID" value="MDU0112944.1"/>
    <property type="molecule type" value="Genomic_DNA"/>
</dbReference>